<evidence type="ECO:0000313" key="3">
    <source>
        <dbReference type="Proteomes" id="UP000020681"/>
    </source>
</evidence>
<evidence type="ECO:0000256" key="1">
    <source>
        <dbReference type="SAM" id="MobiDB-lite"/>
    </source>
</evidence>
<sequence length="42" mass="4498">MMGKGKARRAEPAVTRRPPSAALGGQKSRAILLITTRHRGLS</sequence>
<gene>
    <name evidence="2" type="ORF">I551_7585</name>
</gene>
<evidence type="ECO:0000313" key="2">
    <source>
        <dbReference type="EMBL" id="EUA85905.1"/>
    </source>
</evidence>
<reference evidence="2 3" key="1">
    <citation type="submission" date="2014-01" db="EMBL/GenBank/DDBJ databases">
        <authorList>
            <person name="Dobos K."/>
            <person name="Lenaerts A."/>
            <person name="Ordway D."/>
            <person name="DeGroote M.A."/>
            <person name="Parker T."/>
            <person name="Sizemore C."/>
            <person name="Tallon L.J."/>
            <person name="Sadzewicz L.K."/>
            <person name="Sengamalay N."/>
            <person name="Fraser C.M."/>
            <person name="Hine E."/>
            <person name="Shefchek K.A."/>
            <person name="Das S.P."/>
            <person name="Tettelin H."/>
        </authorList>
    </citation>
    <scope>NUCLEOTIDE SEQUENCE [LARGE SCALE GENOMIC DNA]</scope>
    <source>
        <strain evidence="2 3">Harvey</strain>
    </source>
</reference>
<organism evidence="2 3">
    <name type="scientific">Mycobacterium ulcerans str. Harvey</name>
    <dbReference type="NCBI Taxonomy" id="1299332"/>
    <lineage>
        <taxon>Bacteria</taxon>
        <taxon>Bacillati</taxon>
        <taxon>Actinomycetota</taxon>
        <taxon>Actinomycetes</taxon>
        <taxon>Mycobacteriales</taxon>
        <taxon>Mycobacteriaceae</taxon>
        <taxon>Mycobacterium</taxon>
        <taxon>Mycobacterium ulcerans group</taxon>
    </lineage>
</organism>
<keyword evidence="3" id="KW-1185">Reference proteome</keyword>
<dbReference type="Proteomes" id="UP000020681">
    <property type="component" value="Unassembled WGS sequence"/>
</dbReference>
<accession>A0ABN0QMR9</accession>
<proteinExistence type="predicted"/>
<feature type="region of interest" description="Disordered" evidence="1">
    <location>
        <begin position="1"/>
        <end position="29"/>
    </location>
</feature>
<comment type="caution">
    <text evidence="2">The sequence shown here is derived from an EMBL/GenBank/DDBJ whole genome shotgun (WGS) entry which is preliminary data.</text>
</comment>
<protein>
    <submittedName>
        <fullName evidence="2">Uncharacterized protein</fullName>
    </submittedName>
</protein>
<dbReference type="EMBL" id="JAOL01000186">
    <property type="protein sequence ID" value="EUA85905.1"/>
    <property type="molecule type" value="Genomic_DNA"/>
</dbReference>
<name>A0ABN0QMR9_MYCUL</name>